<dbReference type="EMBL" id="CP035807">
    <property type="protein sequence ID" value="QEN06354.1"/>
    <property type="molecule type" value="Genomic_DNA"/>
</dbReference>
<dbReference type="Proteomes" id="UP000323824">
    <property type="component" value="Chromosome"/>
</dbReference>
<dbReference type="InterPro" id="IPR013545">
    <property type="entry name" value="T2SS_protein-GspG_C"/>
</dbReference>
<sequence length="145" mass="15923">MIRKILKEDDGWTFIETIIGIAIVLLLSTGVGVVATKQLSKANVTAAKSQIGNFKLALEIYKQDCKIYPTQEQGLEALYEKPQLSPAPLNWDGPYIDKKVPLDPWDNEYKYNNPGVNGLPFTITSLGADALPGGEGINSDIHSYE</sequence>
<dbReference type="Pfam" id="PF08334">
    <property type="entry name" value="T2SSG"/>
    <property type="match status" value="1"/>
</dbReference>
<keyword evidence="1" id="KW-1133">Transmembrane helix</keyword>
<dbReference type="OrthoDB" id="9795612at2"/>
<dbReference type="InterPro" id="IPR010054">
    <property type="entry name" value="Type2_sec_GspG"/>
</dbReference>
<accession>A0A5C1QIJ0</accession>
<dbReference type="SUPFAM" id="SSF54523">
    <property type="entry name" value="Pili subunits"/>
    <property type="match status" value="1"/>
</dbReference>
<keyword evidence="1" id="KW-0812">Transmembrane</keyword>
<keyword evidence="4" id="KW-1185">Reference proteome</keyword>
<evidence type="ECO:0000259" key="2">
    <source>
        <dbReference type="Pfam" id="PF08334"/>
    </source>
</evidence>
<evidence type="ECO:0000313" key="4">
    <source>
        <dbReference type="Proteomes" id="UP000323824"/>
    </source>
</evidence>
<keyword evidence="1" id="KW-0472">Membrane</keyword>
<feature type="domain" description="Type II secretion system protein GspG C-terminal" evidence="2">
    <location>
        <begin position="36"/>
        <end position="143"/>
    </location>
</feature>
<name>A0A5C1QIJ0_9SPIO</name>
<evidence type="ECO:0000256" key="1">
    <source>
        <dbReference type="SAM" id="Phobius"/>
    </source>
</evidence>
<feature type="transmembrane region" description="Helical" evidence="1">
    <location>
        <begin position="12"/>
        <end position="35"/>
    </location>
</feature>
<dbReference type="GO" id="GO:0015628">
    <property type="term" value="P:protein secretion by the type II secretion system"/>
    <property type="evidence" value="ECO:0007669"/>
    <property type="project" value="InterPro"/>
</dbReference>
<dbReference type="AlphaFoldDB" id="A0A5C1QIJ0"/>
<reference evidence="3 4" key="1">
    <citation type="submission" date="2019-02" db="EMBL/GenBank/DDBJ databases">
        <authorList>
            <person name="Fomenkov A."/>
            <person name="Dubinina G."/>
            <person name="Grabovich M."/>
            <person name="Vincze T."/>
            <person name="Roberts R.J."/>
        </authorList>
    </citation>
    <scope>NUCLEOTIDE SEQUENCE [LARGE SCALE GENOMIC DNA]</scope>
    <source>
        <strain evidence="3 4">P</strain>
    </source>
</reference>
<reference evidence="3 4" key="2">
    <citation type="submission" date="2019-09" db="EMBL/GenBank/DDBJ databases">
        <title>Complete Genome Sequence and Methylome Analysis of free living Spirochaetas.</title>
        <authorList>
            <person name="Leshcheva N."/>
            <person name="Mikheeva N."/>
        </authorList>
    </citation>
    <scope>NUCLEOTIDE SEQUENCE [LARGE SCALE GENOMIC DNA]</scope>
    <source>
        <strain evidence="3 4">P</strain>
    </source>
</reference>
<dbReference type="Gene3D" id="3.30.700.10">
    <property type="entry name" value="Glycoprotein, Type 4 Pilin"/>
    <property type="match status" value="1"/>
</dbReference>
<organism evidence="3 4">
    <name type="scientific">Thiospirochaeta perfilievii</name>
    <dbReference type="NCBI Taxonomy" id="252967"/>
    <lineage>
        <taxon>Bacteria</taxon>
        <taxon>Pseudomonadati</taxon>
        <taxon>Spirochaetota</taxon>
        <taxon>Spirochaetia</taxon>
        <taxon>Spirochaetales</taxon>
        <taxon>Spirochaetaceae</taxon>
        <taxon>Thiospirochaeta</taxon>
    </lineage>
</organism>
<dbReference type="InterPro" id="IPR045584">
    <property type="entry name" value="Pilin-like"/>
</dbReference>
<protein>
    <submittedName>
        <fullName evidence="3">Type II secretion system protein GspG</fullName>
    </submittedName>
</protein>
<dbReference type="NCBIfam" id="TIGR01710">
    <property type="entry name" value="typeII_sec_gspG"/>
    <property type="match status" value="1"/>
</dbReference>
<dbReference type="KEGG" id="sper:EW093_05680"/>
<evidence type="ECO:0000313" key="3">
    <source>
        <dbReference type="EMBL" id="QEN06354.1"/>
    </source>
</evidence>
<proteinExistence type="predicted"/>
<gene>
    <name evidence="3" type="primary">gspG</name>
    <name evidence="3" type="ORF">EW093_05680</name>
</gene>
<dbReference type="GO" id="GO:0015627">
    <property type="term" value="C:type II protein secretion system complex"/>
    <property type="evidence" value="ECO:0007669"/>
    <property type="project" value="InterPro"/>
</dbReference>